<dbReference type="PANTHER" id="PTHR43648:SF1">
    <property type="entry name" value="ELECTRON TRANSFER FLAVOPROTEIN BETA SUBUNIT LYSINE METHYLTRANSFERASE"/>
    <property type="match status" value="1"/>
</dbReference>
<evidence type="ECO:0000313" key="3">
    <source>
        <dbReference type="EMBL" id="SHI55710.1"/>
    </source>
</evidence>
<dbReference type="OrthoDB" id="9794615at2"/>
<dbReference type="GO" id="GO:0016279">
    <property type="term" value="F:protein-lysine N-methyltransferase activity"/>
    <property type="evidence" value="ECO:0007669"/>
    <property type="project" value="TreeGrafter"/>
</dbReference>
<name>A0A1M6C3W1_9RHOB</name>
<dbReference type="STRING" id="1447782.SAMN05444417_0994"/>
<dbReference type="Proteomes" id="UP000184292">
    <property type="component" value="Unassembled WGS sequence"/>
</dbReference>
<keyword evidence="4" id="KW-1185">Reference proteome</keyword>
<gene>
    <name evidence="3" type="ORF">SAMN05444417_0994</name>
</gene>
<dbReference type="SUPFAM" id="SSF53335">
    <property type="entry name" value="S-adenosyl-L-methionine-dependent methyltransferases"/>
    <property type="match status" value="1"/>
</dbReference>
<dbReference type="Pfam" id="PF06325">
    <property type="entry name" value="PrmA"/>
    <property type="match status" value="1"/>
</dbReference>
<evidence type="ECO:0000313" key="4">
    <source>
        <dbReference type="Proteomes" id="UP000184292"/>
    </source>
</evidence>
<dbReference type="InterPro" id="IPR029063">
    <property type="entry name" value="SAM-dependent_MTases_sf"/>
</dbReference>
<dbReference type="Gene3D" id="3.40.50.150">
    <property type="entry name" value="Vaccinia Virus protein VP39"/>
    <property type="match status" value="1"/>
</dbReference>
<dbReference type="PANTHER" id="PTHR43648">
    <property type="entry name" value="ELECTRON TRANSFER FLAVOPROTEIN BETA SUBUNIT LYSINE METHYLTRANSFERASE"/>
    <property type="match status" value="1"/>
</dbReference>
<dbReference type="EMBL" id="FQYO01000002">
    <property type="protein sequence ID" value="SHI55710.1"/>
    <property type="molecule type" value="Genomic_DNA"/>
</dbReference>
<evidence type="ECO:0000256" key="1">
    <source>
        <dbReference type="ARBA" id="ARBA00022603"/>
    </source>
</evidence>
<dbReference type="GO" id="GO:0032259">
    <property type="term" value="P:methylation"/>
    <property type="evidence" value="ECO:0007669"/>
    <property type="project" value="UniProtKB-KW"/>
</dbReference>
<reference evidence="3 4" key="1">
    <citation type="submission" date="2016-11" db="EMBL/GenBank/DDBJ databases">
        <authorList>
            <person name="Jaros S."/>
            <person name="Januszkiewicz K."/>
            <person name="Wedrychowicz H."/>
        </authorList>
    </citation>
    <scope>NUCLEOTIDE SEQUENCE [LARGE SCALE GENOMIC DNA]</scope>
    <source>
        <strain evidence="3 4">DSM 100565</strain>
    </source>
</reference>
<keyword evidence="2" id="KW-0808">Transferase</keyword>
<sequence length="215" mass="22425">MAFDFGDRTAFIARELRVEEIAGTGGLRIWRAHARSDLARLGRLTGRVQPYPYWAHPWPGGIGMAAWLMAEPGRVAGRRVLDIGAGSGLVAIAAARSGAARVTASDIDPMAEAATWLNAGLNGVEVGTTGDVLSGPARDDEVVLVGDTFYDTALGLRVLAYLRRAQLAGATIYVGDIGRAGLPGSALRPVARLAAPDIGDPPGAPPRAVTIHRLG</sequence>
<organism evidence="3 4">
    <name type="scientific">Wenxinia saemankumensis</name>
    <dbReference type="NCBI Taxonomy" id="1447782"/>
    <lineage>
        <taxon>Bacteria</taxon>
        <taxon>Pseudomonadati</taxon>
        <taxon>Pseudomonadota</taxon>
        <taxon>Alphaproteobacteria</taxon>
        <taxon>Rhodobacterales</taxon>
        <taxon>Roseobacteraceae</taxon>
        <taxon>Wenxinia</taxon>
    </lineage>
</organism>
<protein>
    <submittedName>
        <fullName evidence="3">Predicted nicotinamide N-methyase</fullName>
    </submittedName>
</protein>
<accession>A0A1M6C3W1</accession>
<keyword evidence="1" id="KW-0489">Methyltransferase</keyword>
<dbReference type="CDD" id="cd02440">
    <property type="entry name" value="AdoMet_MTases"/>
    <property type="match status" value="1"/>
</dbReference>
<dbReference type="InterPro" id="IPR050078">
    <property type="entry name" value="Ribosomal_L11_MeTrfase_PrmA"/>
</dbReference>
<proteinExistence type="predicted"/>
<dbReference type="RefSeq" id="WP_073326719.1">
    <property type="nucleotide sequence ID" value="NZ_FQYO01000002.1"/>
</dbReference>
<evidence type="ECO:0000256" key="2">
    <source>
        <dbReference type="ARBA" id="ARBA00022679"/>
    </source>
</evidence>
<dbReference type="AlphaFoldDB" id="A0A1M6C3W1"/>